<evidence type="ECO:0000313" key="2">
    <source>
        <dbReference type="Proteomes" id="UP000217790"/>
    </source>
</evidence>
<dbReference type="InParanoid" id="A0A2H3E1A2"/>
<accession>A0A2H3E1A2</accession>
<evidence type="ECO:0000313" key="1">
    <source>
        <dbReference type="EMBL" id="PBK93486.1"/>
    </source>
</evidence>
<dbReference type="AlphaFoldDB" id="A0A2H3E1A2"/>
<protein>
    <submittedName>
        <fullName evidence="1">Uncharacterized protein</fullName>
    </submittedName>
</protein>
<sequence>MAVHHKVKEPQRYGMGLARIPYRIPYTGVMEENGVLGQNRYWPKFGLPIWYPYKYSHKNWFSDCQQYGYGPVYMVPISTSHVIVAMQPQIYSIDLGEVSEAKCLMSGIWVGRVMQCMLCCWGGVWEFLTLTLSLAMDWRDWKGTIENVGHVCRLMIETLDTIEIWDRAQLALPANSLRDVDMKQWKQKDPIEEKSGYDQRLRTRHN</sequence>
<dbReference type="EMBL" id="KZ293656">
    <property type="protein sequence ID" value="PBK93486.1"/>
    <property type="molecule type" value="Genomic_DNA"/>
</dbReference>
<proteinExistence type="predicted"/>
<name>A0A2H3E1A2_ARMGA</name>
<gene>
    <name evidence="1" type="ORF">ARMGADRAFT_1030113</name>
</gene>
<dbReference type="Proteomes" id="UP000217790">
    <property type="component" value="Unassembled WGS sequence"/>
</dbReference>
<keyword evidence="2" id="KW-1185">Reference proteome</keyword>
<reference evidence="2" key="1">
    <citation type="journal article" date="2017" name="Nat. Ecol. Evol.">
        <title>Genome expansion and lineage-specific genetic innovations in the forest pathogenic fungi Armillaria.</title>
        <authorList>
            <person name="Sipos G."/>
            <person name="Prasanna A.N."/>
            <person name="Walter M.C."/>
            <person name="O'Connor E."/>
            <person name="Balint B."/>
            <person name="Krizsan K."/>
            <person name="Kiss B."/>
            <person name="Hess J."/>
            <person name="Varga T."/>
            <person name="Slot J."/>
            <person name="Riley R."/>
            <person name="Boka B."/>
            <person name="Rigling D."/>
            <person name="Barry K."/>
            <person name="Lee J."/>
            <person name="Mihaltcheva S."/>
            <person name="LaButti K."/>
            <person name="Lipzen A."/>
            <person name="Waldron R."/>
            <person name="Moloney N.M."/>
            <person name="Sperisen C."/>
            <person name="Kredics L."/>
            <person name="Vagvoelgyi C."/>
            <person name="Patrignani A."/>
            <person name="Fitzpatrick D."/>
            <person name="Nagy I."/>
            <person name="Doyle S."/>
            <person name="Anderson J.B."/>
            <person name="Grigoriev I.V."/>
            <person name="Gueldener U."/>
            <person name="Muensterkoetter M."/>
            <person name="Nagy L.G."/>
        </authorList>
    </citation>
    <scope>NUCLEOTIDE SEQUENCE [LARGE SCALE GENOMIC DNA]</scope>
    <source>
        <strain evidence="2">Ar21-2</strain>
    </source>
</reference>
<organism evidence="1 2">
    <name type="scientific">Armillaria gallica</name>
    <name type="common">Bulbous honey fungus</name>
    <name type="synonym">Armillaria bulbosa</name>
    <dbReference type="NCBI Taxonomy" id="47427"/>
    <lineage>
        <taxon>Eukaryota</taxon>
        <taxon>Fungi</taxon>
        <taxon>Dikarya</taxon>
        <taxon>Basidiomycota</taxon>
        <taxon>Agaricomycotina</taxon>
        <taxon>Agaricomycetes</taxon>
        <taxon>Agaricomycetidae</taxon>
        <taxon>Agaricales</taxon>
        <taxon>Marasmiineae</taxon>
        <taxon>Physalacriaceae</taxon>
        <taxon>Armillaria</taxon>
    </lineage>
</organism>